<evidence type="ECO:0000313" key="2">
    <source>
        <dbReference type="EMBL" id="GAA1818846.1"/>
    </source>
</evidence>
<organism evidence="2 3">
    <name type="scientific">Luedemannella flava</name>
    <dbReference type="NCBI Taxonomy" id="349316"/>
    <lineage>
        <taxon>Bacteria</taxon>
        <taxon>Bacillati</taxon>
        <taxon>Actinomycetota</taxon>
        <taxon>Actinomycetes</taxon>
        <taxon>Micromonosporales</taxon>
        <taxon>Micromonosporaceae</taxon>
        <taxon>Luedemannella</taxon>
    </lineage>
</organism>
<proteinExistence type="predicted"/>
<accession>A0ABN2MBJ4</accession>
<protein>
    <recommendedName>
        <fullName evidence="4">DUF4064 domain-containing protein</fullName>
    </recommendedName>
</protein>
<feature type="transmembrane region" description="Helical" evidence="1">
    <location>
        <begin position="57"/>
        <end position="83"/>
    </location>
</feature>
<gene>
    <name evidence="2" type="ORF">GCM10009682_44490</name>
</gene>
<evidence type="ECO:0008006" key="4">
    <source>
        <dbReference type="Google" id="ProtNLM"/>
    </source>
</evidence>
<feature type="transmembrane region" description="Helical" evidence="1">
    <location>
        <begin position="23"/>
        <end position="45"/>
    </location>
</feature>
<comment type="caution">
    <text evidence="2">The sequence shown here is derived from an EMBL/GenBank/DDBJ whole genome shotgun (WGS) entry which is preliminary data.</text>
</comment>
<evidence type="ECO:0000256" key="1">
    <source>
        <dbReference type="SAM" id="Phobius"/>
    </source>
</evidence>
<evidence type="ECO:0000313" key="3">
    <source>
        <dbReference type="Proteomes" id="UP001500218"/>
    </source>
</evidence>
<sequence>MSENVVMSGVPLTAPPRWRPGRAVLGAALGLGGHVVALVGAFIAGRTADRGQDFDDLAAVAVTFLGTEGLVLLIAVGLGGLLLARGRRDLGAGLLGGWLVGAIFCTLVLLGVVPVS</sequence>
<name>A0ABN2MBJ4_9ACTN</name>
<keyword evidence="1" id="KW-1133">Transmembrane helix</keyword>
<reference evidence="2 3" key="1">
    <citation type="journal article" date="2019" name="Int. J. Syst. Evol. Microbiol.">
        <title>The Global Catalogue of Microorganisms (GCM) 10K type strain sequencing project: providing services to taxonomists for standard genome sequencing and annotation.</title>
        <authorList>
            <consortium name="The Broad Institute Genomics Platform"/>
            <consortium name="The Broad Institute Genome Sequencing Center for Infectious Disease"/>
            <person name="Wu L."/>
            <person name="Ma J."/>
        </authorList>
    </citation>
    <scope>NUCLEOTIDE SEQUENCE [LARGE SCALE GENOMIC DNA]</scope>
    <source>
        <strain evidence="2 3">JCM 13250</strain>
    </source>
</reference>
<keyword evidence="3" id="KW-1185">Reference proteome</keyword>
<dbReference type="Proteomes" id="UP001500218">
    <property type="component" value="Unassembled WGS sequence"/>
</dbReference>
<dbReference type="RefSeq" id="WP_344135624.1">
    <property type="nucleotide sequence ID" value="NZ_BAAALT010000157.1"/>
</dbReference>
<feature type="transmembrane region" description="Helical" evidence="1">
    <location>
        <begin position="90"/>
        <end position="113"/>
    </location>
</feature>
<dbReference type="EMBL" id="BAAALT010000157">
    <property type="protein sequence ID" value="GAA1818846.1"/>
    <property type="molecule type" value="Genomic_DNA"/>
</dbReference>
<keyword evidence="1" id="KW-0472">Membrane</keyword>
<keyword evidence="1" id="KW-0812">Transmembrane</keyword>